<protein>
    <submittedName>
        <fullName evidence="1">Uncharacterized protein</fullName>
    </submittedName>
</protein>
<organism evidence="1 2">
    <name type="scientific">Fusicatenibacter saccharivorans</name>
    <dbReference type="NCBI Taxonomy" id="1150298"/>
    <lineage>
        <taxon>Bacteria</taxon>
        <taxon>Bacillati</taxon>
        <taxon>Bacillota</taxon>
        <taxon>Clostridia</taxon>
        <taxon>Lachnospirales</taxon>
        <taxon>Lachnospiraceae</taxon>
        <taxon>Fusicatenibacter</taxon>
    </lineage>
</organism>
<dbReference type="Proteomes" id="UP001199915">
    <property type="component" value="Unassembled WGS sequence"/>
</dbReference>
<comment type="caution">
    <text evidence="1">The sequence shown here is derived from an EMBL/GenBank/DDBJ whole genome shotgun (WGS) entry which is preliminary data.</text>
</comment>
<evidence type="ECO:0000313" key="2">
    <source>
        <dbReference type="Proteomes" id="UP001199915"/>
    </source>
</evidence>
<gene>
    <name evidence="1" type="ORF">L0N21_16040</name>
</gene>
<proteinExistence type="predicted"/>
<sequence length="60" mass="7005">MIDEIKKEIFCSMKFSDTTIAGIKETEEYKIKQAYNKGLRDALNIFNKHIASEKYEEATK</sequence>
<evidence type="ECO:0000313" key="1">
    <source>
        <dbReference type="EMBL" id="MCG4767003.1"/>
    </source>
</evidence>
<dbReference type="EMBL" id="JAKNFS010000029">
    <property type="protein sequence ID" value="MCG4767003.1"/>
    <property type="molecule type" value="Genomic_DNA"/>
</dbReference>
<dbReference type="AlphaFoldDB" id="A0AAE3F534"/>
<name>A0AAE3F534_9FIRM</name>
<accession>A0AAE3F534</accession>
<reference evidence="1" key="1">
    <citation type="submission" date="2022-01" db="EMBL/GenBank/DDBJ databases">
        <title>Collection of gut derived symbiotic bacterial strains cultured from healthy donors.</title>
        <authorList>
            <person name="Lin H."/>
            <person name="Kohout C."/>
            <person name="Waligurski E."/>
            <person name="Pamer E.G."/>
        </authorList>
    </citation>
    <scope>NUCLEOTIDE SEQUENCE</scope>
    <source>
        <strain evidence="1">DFI.5.49</strain>
    </source>
</reference>
<dbReference type="RefSeq" id="WP_238033627.1">
    <property type="nucleotide sequence ID" value="NZ_JAKNFS010000029.1"/>
</dbReference>